<evidence type="ECO:0000259" key="2">
    <source>
        <dbReference type="SMART" id="SM01360"/>
    </source>
</evidence>
<sequence>MHRITKIFSSLLVVLWSISLYAQNYYEKQWKQINDNYAKGMVKSNMPLVLDIQKQAMKDNNTIELIKALKAEFVIVNNTEDDETNNIVSRFFDKIKKSSVNLKGEDLSIYNVLQLQFINDYFQQHIWKIREISNLDAPDFSQIETWSKLDFKKYLTQNFEHLEKEKERLSKISLKKYKELFLHTDNIDYFPSLQDWLSIKYIDFLESPLLFTPNELKQNYPKIIDIYNDRITANQYNSKLFFEYQKAQKEVRFQLLSTEQALRRYTDIVNSSTEGDYKVYILNDIANFLVAKKPQEALEWVERAKKIYPKSEFQTNVKNTENSILEANITIHYEAFTLPEQPIHLSVGYKNTDAFALDIYKVTDLQSFINSLQNSYKYPLLKVSKQWVRRQDYKLKNFGDYKNHLSSVALAALKNGIYIAEYFVGGASQGSYWFCVNDSRIIYSKKTAFQKNNILRLIDRNTGEPRKNADLKLYDYSDPKKTKLSGLKTDSQGNFIFPENPKGEYRQYLVEDPISNSISFTGGYGGVDYADALEAEDQKKAQIFLDRAVYRPGQTVYFKVINTRYQDKKESVAAGIKQSITLQDANGEALSKQSFTANEFGSYYGSFMLPKGKLNGDFSLNAGDGRAIVYFKVEEYKRPNFEISFEDIKGEYSFGQTLHLKGKAVSFSDTPLRNATLNYEIKKQDIRYRYFPGIPLEAPENSILGGLKTDKEGRFEIPIELQKDKRLKGIQVNEYQVSASITDINGETQQNNTHFFISSVSHFIEVGDVKSAFTNEEIKLKVATKNYNGHRLEKKYELKLALLQAPKRIFRDNFQNFVQDVPILTPSNFVRKFPHDYFNKGELPENRKIQRVVLQKSSADTLLNLGKLEAGSYKLELFNIEGQDTIKTERIFEVWDQKKLSEQQKPFFRMANPQKDYLRGEKAKIYLYSAIAEAKVYIYIQNGKGDTHTQERYIKNGVLEYEVPIPEDPDINSLNIQFVLAAYNDVQSLSIDLLVRDTAEPMKIELMTFRDKLQPGSQEKWKVKIKGENKDKIPFELLANMYDASLDQFAVNTYIFHHLRSDVFLRHDYSERYQDLKSISYYKEKKHLSQRAIELPDFNWFIEERIGRNRIMGRVVTSLMRKEATNDKHYTSSISMSSIEEGHNLQKDGLQKVPVRRNLNETAFFYPNLRTDKDGYINFEFTSPEALTQWKLMLLAHDKNARAATLERTIVTRKDFSLTPNYPRFLREGDEMKVQVKLDNQSPKTLSGQVQLQVLDADTEQDISSKLGISNAIQSFNMDGSSSLSMNWKLKIPERLSGVVLKAMAKAGAYTDGEQKAIPVLPNRMLVTDAQPVFVREKETKTFSIKDQDLRPSSRLTSISNTLELTLNPIWQVLLALPSLKENVHHSADVVFNKWFADVLASEIFKANPRLKTVFEKYHHKDLLKSKLEKNQELKKLLLEETPWVLQAKDEKQQMQLLARLFDTHNMRYQTMEDWRKLSELQNSDGGFSWYPGAPSSFSTSLYILKNWGKISEWLKDKGGIKAYQAASEHSMIAALVAYVDRTFALHPNTKNRAHWDNMELDYLDSRSYWEPMYPLENVGKNLKVRIIHQAQTLKFADFSFFGLTRAALLFNRYGLKEVADRLLTYMKETATDTKTQGVYWKQNLNDWGWYSSKVINQALALQAFNELRPSDPIIEEMKTWLITQKEVNHWETSRATAEIIYTIINSGKDWTATSADSAKVIWAGKDLNKTDIIAPGYIKKTLVATAENKRAGEIVISKPGPGIIQGGIFWQYYENLDNIKSSATHVAISKELYKKVKTENGEELKKITTETPIQIGDRISVRMLLNVDRPMEYIHVKDMRASGFEPADPISGYRFQGNLGYYQSTKDASTHFYIQYMPKGKYVLEYDIIANVVGKFSNGVTTIQSYYAPQMNAHTPGMPIEIKP</sequence>
<evidence type="ECO:0000256" key="1">
    <source>
        <dbReference type="ARBA" id="ARBA00010556"/>
    </source>
</evidence>
<dbReference type="EMBL" id="JAAABJ010000588">
    <property type="protein sequence ID" value="NAW51622.1"/>
    <property type="molecule type" value="Genomic_DNA"/>
</dbReference>
<dbReference type="Pfam" id="PF00207">
    <property type="entry name" value="A2M"/>
    <property type="match status" value="1"/>
</dbReference>
<name>A0A845PTR0_9FLAO</name>
<dbReference type="PANTHER" id="PTHR40094:SF1">
    <property type="entry name" value="UBIQUITIN DOMAIN-CONTAINING PROTEIN"/>
    <property type="match status" value="1"/>
</dbReference>
<dbReference type="GO" id="GO:0004866">
    <property type="term" value="F:endopeptidase inhibitor activity"/>
    <property type="evidence" value="ECO:0007669"/>
    <property type="project" value="InterPro"/>
</dbReference>
<reference evidence="3 4" key="1">
    <citation type="submission" date="2019-11" db="EMBL/GenBank/DDBJ databases">
        <title>Characterization of Elizabethkingia argenteiflava sp. nov., isolated from inner surface of Soybean Pods.</title>
        <authorList>
            <person name="Mo S."/>
        </authorList>
    </citation>
    <scope>NUCLEOTIDE SEQUENCE [LARGE SCALE GENOMIC DNA]</scope>
    <source>
        <strain evidence="3 4">YB22</strain>
    </source>
</reference>
<dbReference type="Gene3D" id="1.50.10.20">
    <property type="match status" value="1"/>
</dbReference>
<feature type="domain" description="Alpha-2-macroglobulin" evidence="2">
    <location>
        <begin position="1162"/>
        <end position="1252"/>
    </location>
</feature>
<dbReference type="PANTHER" id="PTHR40094">
    <property type="entry name" value="ALPHA-2-MACROGLOBULIN HOMOLOG"/>
    <property type="match status" value="1"/>
</dbReference>
<dbReference type="InterPro" id="IPR008930">
    <property type="entry name" value="Terpenoid_cyclase/PrenylTrfase"/>
</dbReference>
<evidence type="ECO:0000313" key="4">
    <source>
        <dbReference type="Proteomes" id="UP000553459"/>
    </source>
</evidence>
<dbReference type="InterPro" id="IPR041246">
    <property type="entry name" value="Bact_MG10"/>
</dbReference>
<accession>A0A845PTR0</accession>
<dbReference type="Pfam" id="PF01835">
    <property type="entry name" value="MG2"/>
    <property type="match status" value="1"/>
</dbReference>
<comment type="similarity">
    <text evidence="1">Belongs to the protease inhibitor I39 (alpha-2-macroglobulin) family. Bacterial alpha-2-macroglobulin subfamily.</text>
</comment>
<dbReference type="Gene3D" id="2.60.40.1930">
    <property type="match status" value="1"/>
</dbReference>
<dbReference type="SUPFAM" id="SSF48239">
    <property type="entry name" value="Terpenoid cyclases/Protein prenyltransferases"/>
    <property type="match status" value="1"/>
</dbReference>
<organism evidence="3 4">
    <name type="scientific">Elizabethkingia argenteiflava</name>
    <dbReference type="NCBI Taxonomy" id="2681556"/>
    <lineage>
        <taxon>Bacteria</taxon>
        <taxon>Pseudomonadati</taxon>
        <taxon>Bacteroidota</taxon>
        <taxon>Flavobacteriia</taxon>
        <taxon>Flavobacteriales</taxon>
        <taxon>Weeksellaceae</taxon>
        <taxon>Elizabethkingia</taxon>
    </lineage>
</organism>
<keyword evidence="4" id="KW-1185">Reference proteome</keyword>
<proteinExistence type="inferred from homology"/>
<dbReference type="Pfam" id="PF17973">
    <property type="entry name" value="bMG10"/>
    <property type="match status" value="1"/>
</dbReference>
<dbReference type="InterPro" id="IPR051802">
    <property type="entry name" value="YfhM-like"/>
</dbReference>
<gene>
    <name evidence="3" type="ORF">GNY06_09615</name>
</gene>
<protein>
    <recommendedName>
        <fullName evidence="2">Alpha-2-macroglobulin domain-containing protein</fullName>
    </recommendedName>
</protein>
<dbReference type="InterPro" id="IPR002890">
    <property type="entry name" value="MG2"/>
</dbReference>
<comment type="caution">
    <text evidence="3">The sequence shown here is derived from an EMBL/GenBank/DDBJ whole genome shotgun (WGS) entry which is preliminary data.</text>
</comment>
<dbReference type="SMART" id="SM01360">
    <property type="entry name" value="A2M"/>
    <property type="match status" value="1"/>
</dbReference>
<dbReference type="InterPro" id="IPR001599">
    <property type="entry name" value="Macroglobln_a2"/>
</dbReference>
<dbReference type="Proteomes" id="UP000553459">
    <property type="component" value="Unassembled WGS sequence"/>
</dbReference>
<evidence type="ECO:0000313" key="3">
    <source>
        <dbReference type="EMBL" id="NAW51622.1"/>
    </source>
</evidence>